<sequence length="437" mass="48918">MCSIGEDDFGDEGGAHAMIPDGKLITNLETPGDILCNKCKKPGATYKLTFREAECKECFLNYARHKFRAALGSSKILPRNANVVLVFNGSAQSVVLLDMLHHAQTQNTFKRLHCNATVIFIDDYWICHGVTSEGDYQNFIRNIKNILSTYCGFESFVLPLMGIDDAMSLIFNFKTLPDDYFVKVNSPSKDFIESLENIKSLTSRQDFVKHHRSRLIAEVARYFQCQFAFMSAISSDLAFDLLAAVALGRGASAALDVALVDNRLPNDVQIVRPLKDLTQEEIELYARAQELYLPLYQAYGDDGGSSASLQNLTKTFVEGLQRNYSSTVSTVFRTGSKISLNQDISLKMKDLSVLEDGLGLHCSFCKSFLDYKDSTTLLAIEFSRVVSEMGVTHNTAQDLNYKAHQYVSGVNEEGHMRNLCHACRNIYAEMLNKSHFL</sequence>
<comment type="subcellular location">
    <subcellularLocation>
        <location evidence="3">Cytoplasm</location>
    </subcellularLocation>
</comment>
<evidence type="ECO:0000256" key="3">
    <source>
        <dbReference type="HAMAP-Rule" id="MF_03054"/>
    </source>
</evidence>
<evidence type="ECO:0000256" key="1">
    <source>
        <dbReference type="ARBA" id="ARBA00022490"/>
    </source>
</evidence>
<dbReference type="HAMAP" id="MF_03054">
    <property type="entry name" value="CTU2"/>
    <property type="match status" value="1"/>
</dbReference>
<dbReference type="GO" id="GO:0002143">
    <property type="term" value="P:tRNA wobble position uridine thiolation"/>
    <property type="evidence" value="ECO:0007669"/>
    <property type="project" value="TreeGrafter"/>
</dbReference>
<name>A0A1I8NMV7_STOCA</name>
<dbReference type="Gene3D" id="3.40.50.620">
    <property type="entry name" value="HUPs"/>
    <property type="match status" value="1"/>
</dbReference>
<evidence type="ECO:0000313" key="5">
    <source>
        <dbReference type="Proteomes" id="UP000095300"/>
    </source>
</evidence>
<dbReference type="InterPro" id="IPR014729">
    <property type="entry name" value="Rossmann-like_a/b/a_fold"/>
</dbReference>
<comment type="pathway">
    <text evidence="3">tRNA modification; 5-methoxycarbonylmethyl-2-thiouridine-tRNA biosynthesis.</text>
</comment>
<organism evidence="4 5">
    <name type="scientific">Stomoxys calcitrans</name>
    <name type="common">Stable fly</name>
    <name type="synonym">Conops calcitrans</name>
    <dbReference type="NCBI Taxonomy" id="35570"/>
    <lineage>
        <taxon>Eukaryota</taxon>
        <taxon>Metazoa</taxon>
        <taxon>Ecdysozoa</taxon>
        <taxon>Arthropoda</taxon>
        <taxon>Hexapoda</taxon>
        <taxon>Insecta</taxon>
        <taxon>Pterygota</taxon>
        <taxon>Neoptera</taxon>
        <taxon>Endopterygota</taxon>
        <taxon>Diptera</taxon>
        <taxon>Brachycera</taxon>
        <taxon>Muscomorpha</taxon>
        <taxon>Muscoidea</taxon>
        <taxon>Muscidae</taxon>
        <taxon>Stomoxys</taxon>
    </lineage>
</organism>
<dbReference type="PANTHER" id="PTHR20882:SF14">
    <property type="entry name" value="CYTOPLASMIC TRNA 2-THIOLATION PROTEIN 2"/>
    <property type="match status" value="1"/>
</dbReference>
<reference evidence="4" key="1">
    <citation type="submission" date="2020-05" db="UniProtKB">
        <authorList>
            <consortium name="EnsemblMetazoa"/>
        </authorList>
    </citation>
    <scope>IDENTIFICATION</scope>
    <source>
        <strain evidence="4">USDA</strain>
    </source>
</reference>
<dbReference type="GO" id="GO:0032447">
    <property type="term" value="P:protein urmylation"/>
    <property type="evidence" value="ECO:0007669"/>
    <property type="project" value="UniProtKB-UniRule"/>
</dbReference>
<dbReference type="PANTHER" id="PTHR20882">
    <property type="entry name" value="CYTOPLASMIC TRNA 2-THIOLATION PROTEIN 2"/>
    <property type="match status" value="1"/>
</dbReference>
<dbReference type="UniPathway" id="UPA00988"/>
<comment type="function">
    <text evidence="3">Plays a central role in 2-thiolation of mcm(5)S(2)U at tRNA wobble positions of tRNA(Lys), tRNA(Glu) and tRNA(Gln). May act by forming a heterodimer with NCS6/CTU1 that ligates sulfur from thiocarboxylated URM1 onto the uridine of tRNAs at wobble position.</text>
</comment>
<dbReference type="InterPro" id="IPR019407">
    <property type="entry name" value="CTU2"/>
</dbReference>
<dbReference type="AlphaFoldDB" id="A0A1I8NMV7"/>
<dbReference type="SUPFAM" id="SSF52402">
    <property type="entry name" value="Adenine nucleotide alpha hydrolases-like"/>
    <property type="match status" value="1"/>
</dbReference>
<evidence type="ECO:0000256" key="2">
    <source>
        <dbReference type="ARBA" id="ARBA00022694"/>
    </source>
</evidence>
<dbReference type="GO" id="GO:0016779">
    <property type="term" value="F:nucleotidyltransferase activity"/>
    <property type="evidence" value="ECO:0007669"/>
    <property type="project" value="UniProtKB-UniRule"/>
</dbReference>
<dbReference type="GO" id="GO:0005829">
    <property type="term" value="C:cytosol"/>
    <property type="evidence" value="ECO:0007669"/>
    <property type="project" value="TreeGrafter"/>
</dbReference>
<keyword evidence="2 3" id="KW-0819">tRNA processing</keyword>
<evidence type="ECO:0000313" key="4">
    <source>
        <dbReference type="EnsemblMetazoa" id="SCAU000449-PA"/>
    </source>
</evidence>
<dbReference type="VEuPathDB" id="VectorBase:SCAU000449"/>
<dbReference type="STRING" id="35570.A0A1I8NMV7"/>
<dbReference type="Proteomes" id="UP000095300">
    <property type="component" value="Unassembled WGS sequence"/>
</dbReference>
<dbReference type="GO" id="GO:0000049">
    <property type="term" value="F:tRNA binding"/>
    <property type="evidence" value="ECO:0007669"/>
    <property type="project" value="InterPro"/>
</dbReference>
<protein>
    <recommendedName>
        <fullName evidence="3">Cytoplasmic tRNA 2-thiolation protein 2</fullName>
    </recommendedName>
</protein>
<keyword evidence="1 3" id="KW-0963">Cytoplasm</keyword>
<dbReference type="GO" id="GO:0016783">
    <property type="term" value="F:sulfurtransferase activity"/>
    <property type="evidence" value="ECO:0007669"/>
    <property type="project" value="TreeGrafter"/>
</dbReference>
<dbReference type="EnsemblMetazoa" id="SCAU000449-RA">
    <property type="protein sequence ID" value="SCAU000449-PA"/>
    <property type="gene ID" value="SCAU000449"/>
</dbReference>
<dbReference type="KEGG" id="scac:106083374"/>
<dbReference type="OrthoDB" id="25129at2759"/>
<gene>
    <name evidence="4" type="primary">106083374</name>
</gene>
<dbReference type="FunFam" id="3.40.50.620:FF:000229">
    <property type="entry name" value="Cytoplasmic tRNA 2-thiolation protein 2"/>
    <property type="match status" value="1"/>
</dbReference>
<comment type="similarity">
    <text evidence="3">Belongs to the CTU2/NCS2 family.</text>
</comment>
<proteinExistence type="inferred from homology"/>
<dbReference type="Pfam" id="PF10288">
    <property type="entry name" value="CTU2"/>
    <property type="match status" value="1"/>
</dbReference>
<keyword evidence="5" id="KW-1185">Reference proteome</keyword>
<accession>A0A1I8NMV7</accession>